<organism evidence="1 2">
    <name type="scientific">Corynebacterium tuscaniense</name>
    <dbReference type="NCBI Taxonomy" id="302449"/>
    <lineage>
        <taxon>Bacteria</taxon>
        <taxon>Bacillati</taxon>
        <taxon>Actinomycetota</taxon>
        <taxon>Actinomycetes</taxon>
        <taxon>Mycobacteriales</taxon>
        <taxon>Corynebacteriaceae</taxon>
        <taxon>Corynebacterium</taxon>
    </lineage>
</organism>
<evidence type="ECO:0008006" key="3">
    <source>
        <dbReference type="Google" id="ProtNLM"/>
    </source>
</evidence>
<dbReference type="EMBL" id="PNHG01000016">
    <property type="protein sequence ID" value="PMC63794.1"/>
    <property type="molecule type" value="Genomic_DNA"/>
</dbReference>
<evidence type="ECO:0000313" key="2">
    <source>
        <dbReference type="Proteomes" id="UP000235836"/>
    </source>
</evidence>
<evidence type="ECO:0000313" key="1">
    <source>
        <dbReference type="EMBL" id="PMC63794.1"/>
    </source>
</evidence>
<protein>
    <recommendedName>
        <fullName evidence="3">DUF559 domain-containing protein</fullName>
    </recommendedName>
</protein>
<reference evidence="1 2" key="1">
    <citation type="submission" date="2017-09" db="EMBL/GenBank/DDBJ databases">
        <title>Bacterial strain isolated from the female urinary microbiota.</title>
        <authorList>
            <person name="Thomas-White K."/>
            <person name="Kumar N."/>
            <person name="Forster S."/>
            <person name="Putonti C."/>
            <person name="Lawley T."/>
            <person name="Wolfe A.J."/>
        </authorList>
    </citation>
    <scope>NUCLEOTIDE SEQUENCE [LARGE SCALE GENOMIC DNA]</scope>
    <source>
        <strain evidence="1 2">UMB0792</strain>
    </source>
</reference>
<proteinExistence type="predicted"/>
<keyword evidence="2" id="KW-1185">Reference proteome</keyword>
<comment type="caution">
    <text evidence="1">The sequence shown here is derived from an EMBL/GenBank/DDBJ whole genome shotgun (WGS) entry which is preliminary data.</text>
</comment>
<gene>
    <name evidence="1" type="ORF">CJ203_09290</name>
</gene>
<sequence length="306" mass="33818">MGDMRRADLAAMIINLRTAPGHSREVLEGIQDGSVTLLSRDKAIRTESYQDLPDYEKAFLRAYAVGLGAHRAVLTGYSAARMHGMWVAGSAREPVELALPAIPPRTQWQAGTLYRRLALAEEEILHVGGVRTPRLFRVFVEIARHHGFVAGLVAADWLRGLGMELEEMRRQVALLGPVRGVRNVRDAVEFSVACSESPFEPYARGLLIRVGLNVQAQASLCGGNYRADLLVEGWTVVEIDGDVKYSGEYGEAGQVLLEEKKRENRIRNEGMSVLRYSPAELLRDPGKFVREVQAEVARNRAKGAVA</sequence>
<dbReference type="Proteomes" id="UP000235836">
    <property type="component" value="Unassembled WGS sequence"/>
</dbReference>
<dbReference type="AlphaFoldDB" id="A0A2N6T3C8"/>
<name>A0A2N6T3C8_9CORY</name>
<accession>A0A2N6T3C8</accession>